<dbReference type="Pfam" id="PF00005">
    <property type="entry name" value="ABC_tran"/>
    <property type="match status" value="1"/>
</dbReference>
<keyword evidence="5 9" id="KW-0067">ATP-binding</keyword>
<evidence type="ECO:0000256" key="7">
    <source>
        <dbReference type="ARBA" id="ARBA00022927"/>
    </source>
</evidence>
<keyword evidence="7" id="KW-0653">Protein transport</keyword>
<dbReference type="InterPro" id="IPR050319">
    <property type="entry name" value="ABC_transp_ATP-bind"/>
</dbReference>
<sequence>MQGAVNKMKKKPIIKVESLVKKYRLGSANPFKRSNELLAVNNVSFNLNSGKILGVVGESGCGKSTLARMISRLIEPTAGKIFFEDTDITNLKSNKLKSFRKDLQMIFQDPYASIDPRKRIIDIMTEPLRIYGIGDKKSQVEKANKMLEKVGLSSGYDRRFPHELSGGQCQRVNIGRALMLDPKVIICDEPVSALDVSIQAQVINLLLDLQKQLNLTYIFISHDLSVVRYFCDDVLVINSGKIVERGCAEKIYENPQNDYTKKLLSAIPGKKFGLI</sequence>
<dbReference type="PROSITE" id="PS00211">
    <property type="entry name" value="ABC_TRANSPORTER_1"/>
    <property type="match status" value="1"/>
</dbReference>
<dbReference type="InterPro" id="IPR027417">
    <property type="entry name" value="P-loop_NTPase"/>
</dbReference>
<dbReference type="GO" id="GO:0016887">
    <property type="term" value="F:ATP hydrolysis activity"/>
    <property type="evidence" value="ECO:0007669"/>
    <property type="project" value="InterPro"/>
</dbReference>
<dbReference type="GO" id="GO:0015833">
    <property type="term" value="P:peptide transport"/>
    <property type="evidence" value="ECO:0007669"/>
    <property type="project" value="UniProtKB-KW"/>
</dbReference>
<dbReference type="GO" id="GO:0005524">
    <property type="term" value="F:ATP binding"/>
    <property type="evidence" value="ECO:0007669"/>
    <property type="project" value="UniProtKB-KW"/>
</dbReference>
<protein>
    <submittedName>
        <fullName evidence="9">Oligopeptide ABC transporter ATP-binding subunit</fullName>
    </submittedName>
</protein>
<evidence type="ECO:0000256" key="2">
    <source>
        <dbReference type="ARBA" id="ARBA00005417"/>
    </source>
</evidence>
<evidence type="ECO:0000256" key="3">
    <source>
        <dbReference type="ARBA" id="ARBA00022448"/>
    </source>
</evidence>
<accession>A0A0R2CFT8</accession>
<feature type="domain" description="ABC transporter" evidence="8">
    <location>
        <begin position="14"/>
        <end position="264"/>
    </location>
</feature>
<dbReference type="FunFam" id="3.40.50.300:FF:000016">
    <property type="entry name" value="Oligopeptide ABC transporter ATP-binding component"/>
    <property type="match status" value="1"/>
</dbReference>
<comment type="caution">
    <text evidence="9">The sequence shown here is derived from an EMBL/GenBank/DDBJ whole genome shotgun (WGS) entry which is preliminary data.</text>
</comment>
<dbReference type="CDD" id="cd03257">
    <property type="entry name" value="ABC_NikE_OppD_transporters"/>
    <property type="match status" value="1"/>
</dbReference>
<dbReference type="STRING" id="1133569.FD21_GL001418"/>
<evidence type="ECO:0000313" key="10">
    <source>
        <dbReference type="Proteomes" id="UP000051576"/>
    </source>
</evidence>
<dbReference type="GO" id="GO:0005886">
    <property type="term" value="C:plasma membrane"/>
    <property type="evidence" value="ECO:0007669"/>
    <property type="project" value="UniProtKB-SubCell"/>
</dbReference>
<evidence type="ECO:0000256" key="4">
    <source>
        <dbReference type="ARBA" id="ARBA00022741"/>
    </source>
</evidence>
<dbReference type="Gene3D" id="3.40.50.300">
    <property type="entry name" value="P-loop containing nucleotide triphosphate hydrolases"/>
    <property type="match status" value="1"/>
</dbReference>
<reference evidence="9 10" key="1">
    <citation type="journal article" date="2015" name="Genome Announc.">
        <title>Expanding the biotechnology potential of lactobacilli through comparative genomics of 213 strains and associated genera.</title>
        <authorList>
            <person name="Sun Z."/>
            <person name="Harris H.M."/>
            <person name="McCann A."/>
            <person name="Guo C."/>
            <person name="Argimon S."/>
            <person name="Zhang W."/>
            <person name="Yang X."/>
            <person name="Jeffery I.B."/>
            <person name="Cooney J.C."/>
            <person name="Kagawa T.F."/>
            <person name="Liu W."/>
            <person name="Song Y."/>
            <person name="Salvetti E."/>
            <person name="Wrobel A."/>
            <person name="Rasinkangas P."/>
            <person name="Parkhill J."/>
            <person name="Rea M.C."/>
            <person name="O'Sullivan O."/>
            <person name="Ritari J."/>
            <person name="Douillard F.P."/>
            <person name="Paul Ross R."/>
            <person name="Yang R."/>
            <person name="Briner A.E."/>
            <person name="Felis G.E."/>
            <person name="de Vos W.M."/>
            <person name="Barrangou R."/>
            <person name="Klaenhammer T.R."/>
            <person name="Caufield P.W."/>
            <person name="Cui Y."/>
            <person name="Zhang H."/>
            <person name="O'Toole P.W."/>
        </authorList>
    </citation>
    <scope>NUCLEOTIDE SEQUENCE [LARGE SCALE GENOMIC DNA]</scope>
    <source>
        <strain evidence="9 10">DSM 20605</strain>
    </source>
</reference>
<dbReference type="PANTHER" id="PTHR43776">
    <property type="entry name" value="TRANSPORT ATP-BINDING PROTEIN"/>
    <property type="match status" value="1"/>
</dbReference>
<dbReference type="PANTHER" id="PTHR43776:SF7">
    <property type="entry name" value="D,D-DIPEPTIDE TRANSPORT ATP-BINDING PROTEIN DDPF-RELATED"/>
    <property type="match status" value="1"/>
</dbReference>
<dbReference type="SMART" id="SM00382">
    <property type="entry name" value="AAA"/>
    <property type="match status" value="1"/>
</dbReference>
<keyword evidence="6" id="KW-0571">Peptide transport</keyword>
<keyword evidence="3" id="KW-0813">Transport</keyword>
<dbReference type="EMBL" id="AYYX01000040">
    <property type="protein sequence ID" value="KRM87036.1"/>
    <property type="molecule type" value="Genomic_DNA"/>
</dbReference>
<dbReference type="InterPro" id="IPR003439">
    <property type="entry name" value="ABC_transporter-like_ATP-bd"/>
</dbReference>
<dbReference type="AlphaFoldDB" id="A0A0R2CFT8"/>
<name>A0A0R2CFT8_9LACO</name>
<gene>
    <name evidence="9" type="ORF">FD21_GL001418</name>
</gene>
<evidence type="ECO:0000256" key="6">
    <source>
        <dbReference type="ARBA" id="ARBA00022856"/>
    </source>
</evidence>
<dbReference type="GO" id="GO:0015031">
    <property type="term" value="P:protein transport"/>
    <property type="evidence" value="ECO:0007669"/>
    <property type="project" value="UniProtKB-KW"/>
</dbReference>
<organism evidence="9 10">
    <name type="scientific">Liquorilactobacillus vini DSM 20605</name>
    <dbReference type="NCBI Taxonomy" id="1133569"/>
    <lineage>
        <taxon>Bacteria</taxon>
        <taxon>Bacillati</taxon>
        <taxon>Bacillota</taxon>
        <taxon>Bacilli</taxon>
        <taxon>Lactobacillales</taxon>
        <taxon>Lactobacillaceae</taxon>
        <taxon>Liquorilactobacillus</taxon>
    </lineage>
</organism>
<evidence type="ECO:0000256" key="5">
    <source>
        <dbReference type="ARBA" id="ARBA00022840"/>
    </source>
</evidence>
<keyword evidence="4" id="KW-0547">Nucleotide-binding</keyword>
<evidence type="ECO:0000259" key="8">
    <source>
        <dbReference type="PROSITE" id="PS50893"/>
    </source>
</evidence>
<dbReference type="PROSITE" id="PS50893">
    <property type="entry name" value="ABC_TRANSPORTER_2"/>
    <property type="match status" value="1"/>
</dbReference>
<dbReference type="SUPFAM" id="SSF52540">
    <property type="entry name" value="P-loop containing nucleoside triphosphate hydrolases"/>
    <property type="match status" value="1"/>
</dbReference>
<dbReference type="InterPro" id="IPR017871">
    <property type="entry name" value="ABC_transporter-like_CS"/>
</dbReference>
<keyword evidence="10" id="KW-1185">Reference proteome</keyword>
<comment type="subcellular location">
    <subcellularLocation>
        <location evidence="1">Cell membrane</location>
        <topology evidence="1">Peripheral membrane protein</topology>
    </subcellularLocation>
</comment>
<dbReference type="InterPro" id="IPR003593">
    <property type="entry name" value="AAA+_ATPase"/>
</dbReference>
<proteinExistence type="inferred from homology"/>
<evidence type="ECO:0000256" key="1">
    <source>
        <dbReference type="ARBA" id="ARBA00004202"/>
    </source>
</evidence>
<evidence type="ECO:0000313" key="9">
    <source>
        <dbReference type="EMBL" id="KRM87036.1"/>
    </source>
</evidence>
<dbReference type="PATRIC" id="fig|1133569.4.peg.1553"/>
<comment type="similarity">
    <text evidence="2">Belongs to the ABC transporter superfamily.</text>
</comment>
<dbReference type="GO" id="GO:0055085">
    <property type="term" value="P:transmembrane transport"/>
    <property type="evidence" value="ECO:0007669"/>
    <property type="project" value="UniProtKB-ARBA"/>
</dbReference>
<dbReference type="Proteomes" id="UP000051576">
    <property type="component" value="Unassembled WGS sequence"/>
</dbReference>